<protein>
    <recommendedName>
        <fullName evidence="4">Integral membrane protein</fullName>
    </recommendedName>
</protein>
<name>A0A6A5UZ91_9PLEO</name>
<keyword evidence="3" id="KW-1185">Reference proteome</keyword>
<keyword evidence="1" id="KW-1133">Transmembrane helix</keyword>
<reference evidence="2" key="1">
    <citation type="journal article" date="2020" name="Stud. Mycol.">
        <title>101 Dothideomycetes genomes: a test case for predicting lifestyles and emergence of pathogens.</title>
        <authorList>
            <person name="Haridas S."/>
            <person name="Albert R."/>
            <person name="Binder M."/>
            <person name="Bloem J."/>
            <person name="Labutti K."/>
            <person name="Salamov A."/>
            <person name="Andreopoulos B."/>
            <person name="Baker S."/>
            <person name="Barry K."/>
            <person name="Bills G."/>
            <person name="Bluhm B."/>
            <person name="Cannon C."/>
            <person name="Castanera R."/>
            <person name="Culley D."/>
            <person name="Daum C."/>
            <person name="Ezra D."/>
            <person name="Gonzalez J."/>
            <person name="Henrissat B."/>
            <person name="Kuo A."/>
            <person name="Liang C."/>
            <person name="Lipzen A."/>
            <person name="Lutzoni F."/>
            <person name="Magnuson J."/>
            <person name="Mondo S."/>
            <person name="Nolan M."/>
            <person name="Ohm R."/>
            <person name="Pangilinan J."/>
            <person name="Park H.-J."/>
            <person name="Ramirez L."/>
            <person name="Alfaro M."/>
            <person name="Sun H."/>
            <person name="Tritt A."/>
            <person name="Yoshinaga Y."/>
            <person name="Zwiers L.-H."/>
            <person name="Turgeon B."/>
            <person name="Goodwin S."/>
            <person name="Spatafora J."/>
            <person name="Crous P."/>
            <person name="Grigoriev I."/>
        </authorList>
    </citation>
    <scope>NUCLEOTIDE SEQUENCE</scope>
    <source>
        <strain evidence="2">CBS 107.79</strain>
    </source>
</reference>
<accession>A0A6A5UZ91</accession>
<dbReference type="AlphaFoldDB" id="A0A6A5UZ91"/>
<evidence type="ECO:0000313" key="3">
    <source>
        <dbReference type="Proteomes" id="UP000800036"/>
    </source>
</evidence>
<organism evidence="2 3">
    <name type="scientific">Bimuria novae-zelandiae CBS 107.79</name>
    <dbReference type="NCBI Taxonomy" id="1447943"/>
    <lineage>
        <taxon>Eukaryota</taxon>
        <taxon>Fungi</taxon>
        <taxon>Dikarya</taxon>
        <taxon>Ascomycota</taxon>
        <taxon>Pezizomycotina</taxon>
        <taxon>Dothideomycetes</taxon>
        <taxon>Pleosporomycetidae</taxon>
        <taxon>Pleosporales</taxon>
        <taxon>Massarineae</taxon>
        <taxon>Didymosphaeriaceae</taxon>
        <taxon>Bimuria</taxon>
    </lineage>
</organism>
<feature type="transmembrane region" description="Helical" evidence="1">
    <location>
        <begin position="12"/>
        <end position="30"/>
    </location>
</feature>
<proteinExistence type="predicted"/>
<gene>
    <name evidence="2" type="ORF">BU23DRAFT_560207</name>
</gene>
<evidence type="ECO:0000313" key="2">
    <source>
        <dbReference type="EMBL" id="KAF1966397.1"/>
    </source>
</evidence>
<dbReference type="Proteomes" id="UP000800036">
    <property type="component" value="Unassembled WGS sequence"/>
</dbReference>
<keyword evidence="1" id="KW-0472">Membrane</keyword>
<keyword evidence="1" id="KW-0812">Transmembrane</keyword>
<dbReference type="InterPro" id="IPR025363">
    <property type="entry name" value="DUF4267"/>
</dbReference>
<dbReference type="Pfam" id="PF14087">
    <property type="entry name" value="DUF4267"/>
    <property type="match status" value="1"/>
</dbReference>
<evidence type="ECO:0000256" key="1">
    <source>
        <dbReference type="SAM" id="Phobius"/>
    </source>
</evidence>
<dbReference type="EMBL" id="ML976746">
    <property type="protein sequence ID" value="KAF1966397.1"/>
    <property type="molecule type" value="Genomic_DNA"/>
</dbReference>
<evidence type="ECO:0008006" key="4">
    <source>
        <dbReference type="Google" id="ProtNLM"/>
    </source>
</evidence>
<dbReference type="OrthoDB" id="5216128at2759"/>
<sequence>MPSPAHPLLRFLATLFGTIFLGFGFSYTFFPRRAYASIGLPALSSSTTSLDAEILDAVITLFGAKDVFVGVALLVTTWVANRRVAGVLLVAASACAGVDGWVVQRVAGSGGWNHWGYGVVMGCVGVLMGR</sequence>